<dbReference type="EMBL" id="BQMJ01000013">
    <property type="protein sequence ID" value="GJQ10024.1"/>
    <property type="molecule type" value="Genomic_DNA"/>
</dbReference>
<dbReference type="InterPro" id="IPR026581">
    <property type="entry name" value="TCP10L/CENPJ"/>
</dbReference>
<comment type="similarity">
    <text evidence="1">Belongs to the TCP10 family.</text>
</comment>
<evidence type="ECO:0008006" key="4">
    <source>
        <dbReference type="Google" id="ProtNLM"/>
    </source>
</evidence>
<gene>
    <name evidence="2" type="ORF">GpartN1_g1815.t1</name>
</gene>
<evidence type="ECO:0000313" key="2">
    <source>
        <dbReference type="EMBL" id="GJQ10024.1"/>
    </source>
</evidence>
<protein>
    <recommendedName>
        <fullName evidence="4">Centromere protein J C-terminal domain-containing protein</fullName>
    </recommendedName>
</protein>
<sequence>MTSHYHDIWKTLQGANQELRQWLQENYQEQQHNHTITASHIYSPTTGYNKGYSYTQLPQDTCMVDLEMEIVKELEQSLCELDTVNKHRNHSGGNLSYHDYTPSQLSHTHEACTADFIETNEDDLTLLHRNTHRSLCKTIDCILDQDAKSLYRMKESWQQLHQWSSRHLHPYLQNNSQPLNSSYMDRNNHTGEDEKVYIEETPFYKRLIFPNGNCKEIYSDGRRETYYASSHIHKMTFPNGCRLIFFPNGQLERHLSDGRIEVIYMDGSIGLVSKDGTQERLFLGNGKVVSRNIKYNHRNR</sequence>
<dbReference type="InterPro" id="IPR047002">
    <property type="entry name" value="Tcp10_C_sf"/>
</dbReference>
<dbReference type="PANTHER" id="PTHR10331">
    <property type="entry name" value="T COMPLEX PROTEIN 10"/>
    <property type="match status" value="1"/>
</dbReference>
<organism evidence="2 3">
    <name type="scientific">Galdieria partita</name>
    <dbReference type="NCBI Taxonomy" id="83374"/>
    <lineage>
        <taxon>Eukaryota</taxon>
        <taxon>Rhodophyta</taxon>
        <taxon>Bangiophyceae</taxon>
        <taxon>Galdieriales</taxon>
        <taxon>Galdieriaceae</taxon>
        <taxon>Galdieria</taxon>
    </lineage>
</organism>
<evidence type="ECO:0000313" key="3">
    <source>
        <dbReference type="Proteomes" id="UP001061958"/>
    </source>
</evidence>
<reference evidence="2" key="1">
    <citation type="journal article" date="2022" name="Proc. Natl. Acad. Sci. U.S.A.">
        <title>Life cycle and functional genomics of the unicellular red alga Galdieria for elucidating algal and plant evolution and industrial use.</title>
        <authorList>
            <person name="Hirooka S."/>
            <person name="Itabashi T."/>
            <person name="Ichinose T.M."/>
            <person name="Onuma R."/>
            <person name="Fujiwara T."/>
            <person name="Yamashita S."/>
            <person name="Jong L.W."/>
            <person name="Tomita R."/>
            <person name="Iwane A.H."/>
            <person name="Miyagishima S.Y."/>
        </authorList>
    </citation>
    <scope>NUCLEOTIDE SEQUENCE</scope>
    <source>
        <strain evidence="2">NBRC 102759</strain>
    </source>
</reference>
<keyword evidence="3" id="KW-1185">Reference proteome</keyword>
<dbReference type="OrthoDB" id="10252174at2759"/>
<evidence type="ECO:0000256" key="1">
    <source>
        <dbReference type="ARBA" id="ARBA00005627"/>
    </source>
</evidence>
<comment type="caution">
    <text evidence="2">The sequence shown here is derived from an EMBL/GenBank/DDBJ whole genome shotgun (WGS) entry which is preliminary data.</text>
</comment>
<proteinExistence type="inferred from homology"/>
<accession>A0A9C7PTH6</accession>
<reference evidence="2" key="2">
    <citation type="submission" date="2022-01" db="EMBL/GenBank/DDBJ databases">
        <authorList>
            <person name="Hirooka S."/>
            <person name="Miyagishima S.Y."/>
        </authorList>
    </citation>
    <scope>NUCLEOTIDE SEQUENCE</scope>
    <source>
        <strain evidence="2">NBRC 102759</strain>
    </source>
</reference>
<dbReference type="Gene3D" id="2.60.450.20">
    <property type="match status" value="1"/>
</dbReference>
<name>A0A9C7PTH6_9RHOD</name>
<dbReference type="AlphaFoldDB" id="A0A9C7PTH6"/>
<dbReference type="Proteomes" id="UP001061958">
    <property type="component" value="Unassembled WGS sequence"/>
</dbReference>
<dbReference type="PANTHER" id="PTHR10331:SF6">
    <property type="entry name" value="SPINDLE ASSEMBLY ABNORMAL 4"/>
    <property type="match status" value="1"/>
</dbReference>